<dbReference type="CDD" id="cd06100">
    <property type="entry name" value="CCL_ACL-C"/>
    <property type="match status" value="1"/>
</dbReference>
<evidence type="ECO:0000256" key="4">
    <source>
        <dbReference type="ARBA" id="ARBA00022679"/>
    </source>
</evidence>
<dbReference type="PANTHER" id="PTHR11739:SF4">
    <property type="entry name" value="CITRATE SYNTHASE, PEROXISOMAL"/>
    <property type="match status" value="1"/>
</dbReference>
<dbReference type="GO" id="GO:0006099">
    <property type="term" value="P:tricarboxylic acid cycle"/>
    <property type="evidence" value="ECO:0007669"/>
    <property type="project" value="TreeGrafter"/>
</dbReference>
<dbReference type="SUPFAM" id="SSF48256">
    <property type="entry name" value="Citrate synthase"/>
    <property type="match status" value="1"/>
</dbReference>
<comment type="similarity">
    <text evidence="2">Belongs to the citrate synthase family.</text>
</comment>
<evidence type="ECO:0000313" key="5">
    <source>
        <dbReference type="EMBL" id="QRG08966.1"/>
    </source>
</evidence>
<keyword evidence="6" id="KW-1185">Reference proteome</keyword>
<dbReference type="AlphaFoldDB" id="A0A974SK00"/>
<sequence length="280" mass="28752">MTPSPDPGQWWRTAIIDIAPGTIRVRGYAIEDLIGAVSFPEMIWLMLRGDLPSADQAALLGAVLVAAVDHGPQAPSIAIARMAMTCGVGVNNAMASAVNALGDVHGGAGQQCMELYAAVDGRAGHGIALDAAAGAEIGARLLRREHVPGFGHRFHPVDPRAGRLLALVDGAVARGAVTGRFAAIGRAVEDALATARGKRLPMNIDGATAVVLSELGFAPEEGRGLFILSRSVGILAHAMEQKAQGGRIKGPMPPAVPYAYDGAAPRALPRTTTTAGGTTP</sequence>
<proteinExistence type="inferred from homology"/>
<accession>A0A974SK00</accession>
<organism evidence="5 6">
    <name type="scientific">Xanthobacter dioxanivorans</name>
    <dbReference type="NCBI Taxonomy" id="2528964"/>
    <lineage>
        <taxon>Bacteria</taxon>
        <taxon>Pseudomonadati</taxon>
        <taxon>Pseudomonadota</taxon>
        <taxon>Alphaproteobacteria</taxon>
        <taxon>Hyphomicrobiales</taxon>
        <taxon>Xanthobacteraceae</taxon>
        <taxon>Xanthobacter</taxon>
    </lineage>
</organism>
<dbReference type="GO" id="GO:0036440">
    <property type="term" value="F:citrate synthase activity"/>
    <property type="evidence" value="ECO:0007669"/>
    <property type="project" value="UniProtKB-EC"/>
</dbReference>
<evidence type="ECO:0000313" key="6">
    <source>
        <dbReference type="Proteomes" id="UP000596427"/>
    </source>
</evidence>
<dbReference type="Proteomes" id="UP000596427">
    <property type="component" value="Chromosome"/>
</dbReference>
<dbReference type="PANTHER" id="PTHR11739">
    <property type="entry name" value="CITRATE SYNTHASE"/>
    <property type="match status" value="1"/>
</dbReference>
<name>A0A974SK00_9HYPH</name>
<dbReference type="EMBL" id="CP063362">
    <property type="protein sequence ID" value="QRG08966.1"/>
    <property type="molecule type" value="Genomic_DNA"/>
</dbReference>
<gene>
    <name evidence="5" type="ORF">EZH22_12230</name>
</gene>
<dbReference type="KEGG" id="xdi:EZH22_12230"/>
<dbReference type="Pfam" id="PF00285">
    <property type="entry name" value="Citrate_synt"/>
    <property type="match status" value="1"/>
</dbReference>
<comment type="pathway">
    <text evidence="1">Carbohydrate metabolism; tricarboxylic acid cycle; isocitrate from oxaloacetate: step 1/2.</text>
</comment>
<keyword evidence="4" id="KW-0808">Transferase</keyword>
<protein>
    <recommendedName>
        <fullName evidence="3">citrate synthase (unknown stereospecificity)</fullName>
        <ecNumber evidence="3">2.3.3.16</ecNumber>
    </recommendedName>
</protein>
<keyword evidence="5" id="KW-0456">Lyase</keyword>
<evidence type="ECO:0000256" key="3">
    <source>
        <dbReference type="ARBA" id="ARBA00012972"/>
    </source>
</evidence>
<dbReference type="InterPro" id="IPR002020">
    <property type="entry name" value="Citrate_synthase"/>
</dbReference>
<dbReference type="GO" id="GO:0005829">
    <property type="term" value="C:cytosol"/>
    <property type="evidence" value="ECO:0007669"/>
    <property type="project" value="TreeGrafter"/>
</dbReference>
<dbReference type="Gene3D" id="1.10.230.10">
    <property type="entry name" value="Cytochrome P450-Terp, domain 2"/>
    <property type="match status" value="1"/>
</dbReference>
<dbReference type="GO" id="GO:0005975">
    <property type="term" value="P:carbohydrate metabolic process"/>
    <property type="evidence" value="ECO:0007669"/>
    <property type="project" value="TreeGrafter"/>
</dbReference>
<evidence type="ECO:0000256" key="1">
    <source>
        <dbReference type="ARBA" id="ARBA00004751"/>
    </source>
</evidence>
<dbReference type="RefSeq" id="WP_203195883.1">
    <property type="nucleotide sequence ID" value="NZ_CP063362.1"/>
</dbReference>
<dbReference type="NCBIfam" id="NF004864">
    <property type="entry name" value="PRK06224.1-1"/>
    <property type="match status" value="1"/>
</dbReference>
<dbReference type="GO" id="GO:0016829">
    <property type="term" value="F:lyase activity"/>
    <property type="evidence" value="ECO:0007669"/>
    <property type="project" value="UniProtKB-KW"/>
</dbReference>
<dbReference type="EC" id="2.3.3.16" evidence="3"/>
<reference evidence="5 6" key="1">
    <citation type="submission" date="2020-10" db="EMBL/GenBank/DDBJ databases">
        <title>Degradation of 1,4-Dioxane by Xanthobacter sp. YN2, via a Novel Group-2 Soluble Di-Iron Monooxygenase.</title>
        <authorList>
            <person name="Ma F."/>
            <person name="Wang Y."/>
            <person name="Yang J."/>
            <person name="Guo H."/>
            <person name="Su D."/>
            <person name="Yu L."/>
        </authorList>
    </citation>
    <scope>NUCLEOTIDE SEQUENCE [LARGE SCALE GENOMIC DNA]</scope>
    <source>
        <strain evidence="5 6">YN2</strain>
    </source>
</reference>
<dbReference type="Gene3D" id="1.10.580.10">
    <property type="entry name" value="Citrate Synthase, domain 1"/>
    <property type="match status" value="2"/>
</dbReference>
<dbReference type="InterPro" id="IPR016143">
    <property type="entry name" value="Citrate_synth-like_sm_a-sub"/>
</dbReference>
<dbReference type="InterPro" id="IPR036969">
    <property type="entry name" value="Citrate_synthase_sf"/>
</dbReference>
<dbReference type="InterPro" id="IPR016142">
    <property type="entry name" value="Citrate_synth-like_lrg_a-sub"/>
</dbReference>
<evidence type="ECO:0000256" key="2">
    <source>
        <dbReference type="ARBA" id="ARBA00010566"/>
    </source>
</evidence>